<reference evidence="1 2" key="2">
    <citation type="journal article" date="2022" name="Mol. Ecol. Resour.">
        <title>The genomes of chicory, endive, great burdock and yacon provide insights into Asteraceae paleo-polyploidization history and plant inulin production.</title>
        <authorList>
            <person name="Fan W."/>
            <person name="Wang S."/>
            <person name="Wang H."/>
            <person name="Wang A."/>
            <person name="Jiang F."/>
            <person name="Liu H."/>
            <person name="Zhao H."/>
            <person name="Xu D."/>
            <person name="Zhang Y."/>
        </authorList>
    </citation>
    <scope>NUCLEOTIDE SEQUENCE [LARGE SCALE GENOMIC DNA]</scope>
    <source>
        <strain evidence="2">cv. Niubang</strain>
    </source>
</reference>
<gene>
    <name evidence="1" type="ORF">L6452_22032</name>
</gene>
<reference evidence="2" key="1">
    <citation type="journal article" date="2022" name="Mol. Ecol. Resour.">
        <title>The genomes of chicory, endive, great burdock and yacon provide insights into Asteraceae palaeo-polyploidization history and plant inulin production.</title>
        <authorList>
            <person name="Fan W."/>
            <person name="Wang S."/>
            <person name="Wang H."/>
            <person name="Wang A."/>
            <person name="Jiang F."/>
            <person name="Liu H."/>
            <person name="Zhao H."/>
            <person name="Xu D."/>
            <person name="Zhang Y."/>
        </authorList>
    </citation>
    <scope>NUCLEOTIDE SEQUENCE [LARGE SCALE GENOMIC DNA]</scope>
    <source>
        <strain evidence="2">cv. Niubang</strain>
    </source>
</reference>
<comment type="caution">
    <text evidence="1">The sequence shown here is derived from an EMBL/GenBank/DDBJ whole genome shotgun (WGS) entry which is preliminary data.</text>
</comment>
<proteinExistence type="predicted"/>
<evidence type="ECO:0000313" key="2">
    <source>
        <dbReference type="Proteomes" id="UP001055879"/>
    </source>
</evidence>
<name>A0ACB9AZD2_ARCLA</name>
<protein>
    <submittedName>
        <fullName evidence="1">Uncharacterized protein</fullName>
    </submittedName>
</protein>
<dbReference type="EMBL" id="CM042053">
    <property type="protein sequence ID" value="KAI3715066.1"/>
    <property type="molecule type" value="Genomic_DNA"/>
</dbReference>
<accession>A0ACB9AZD2</accession>
<sequence>MPIALLLSIHLLLGVVRIYSRKVNYLFDDCSKTLLKVKQAFCSTAVDLPPEESTTPYHSITLPEAFDLDDFELPDNENLQGNFVDHHISSKDQITLQDTMEGVVAADEDDDSDVDLFGEETKEEKKAVEYRAAAVKASGKKKESGKSSVLLDVKPWDDETDMKKLEEVVRSVHLDGLLWAPMTIVDDLVYVDTVIEERLTEEPINEYVRDVKCRLHQDLVHVWIAAMMLNGP</sequence>
<dbReference type="Proteomes" id="UP001055879">
    <property type="component" value="Linkage Group LG07"/>
</dbReference>
<organism evidence="1 2">
    <name type="scientific">Arctium lappa</name>
    <name type="common">Greater burdock</name>
    <name type="synonym">Lappa major</name>
    <dbReference type="NCBI Taxonomy" id="4217"/>
    <lineage>
        <taxon>Eukaryota</taxon>
        <taxon>Viridiplantae</taxon>
        <taxon>Streptophyta</taxon>
        <taxon>Embryophyta</taxon>
        <taxon>Tracheophyta</taxon>
        <taxon>Spermatophyta</taxon>
        <taxon>Magnoliopsida</taxon>
        <taxon>eudicotyledons</taxon>
        <taxon>Gunneridae</taxon>
        <taxon>Pentapetalae</taxon>
        <taxon>asterids</taxon>
        <taxon>campanulids</taxon>
        <taxon>Asterales</taxon>
        <taxon>Asteraceae</taxon>
        <taxon>Carduoideae</taxon>
        <taxon>Cardueae</taxon>
        <taxon>Arctiinae</taxon>
        <taxon>Arctium</taxon>
    </lineage>
</organism>
<evidence type="ECO:0000313" key="1">
    <source>
        <dbReference type="EMBL" id="KAI3715066.1"/>
    </source>
</evidence>
<keyword evidence="2" id="KW-1185">Reference proteome</keyword>